<accession>A0A1M5T229</accession>
<gene>
    <name evidence="1" type="ORF">SAMN02745199_1120</name>
</gene>
<dbReference type="OrthoDB" id="9781616at2"/>
<organism evidence="1 2">
    <name type="scientific">Thermosipho atlanticus DSM 15807</name>
    <dbReference type="NCBI Taxonomy" id="1123380"/>
    <lineage>
        <taxon>Bacteria</taxon>
        <taxon>Thermotogati</taxon>
        <taxon>Thermotogota</taxon>
        <taxon>Thermotogae</taxon>
        <taxon>Thermotogales</taxon>
        <taxon>Fervidobacteriaceae</taxon>
        <taxon>Thermosipho</taxon>
    </lineage>
</organism>
<sequence length="412" mass="47869">MIVRPFKGLRPRKDMIEKVAAKPYDVVTTEEAKREAEKNPYTFYKVTRPEINFNEDVDSHSNEVILKGKEVLEQFQKDGIMILEDKPAIYVYKEEWNGLSQIGIYATFSTEEYREGKIKKHELTRKDKEDERAKHVKLLKAHTGPVFLMYRSVPELDELIIKHTSKIPEYDYTDEIGIHHTLWIIKDENEINEIVEAFKTVDAFYIADGHHRAAAAARAAEEFAKENPNHTGEEEYNFFLAVLFPHNQLNILDYNRVIRDLNGLTEKEFFEKISQKFEIKEIGNTPYKPQEKHEFGMYLNKKWYKLIAKEGTYDKNDVVSSLDVSILQENLLRPILGIENPRTDKRIDFVGGIKGIEELQKLVDNGEFKVAFALYPTSINDLMQVADEGKIMPPKSTWFEPKLKSGILVHLI</sequence>
<evidence type="ECO:0000313" key="2">
    <source>
        <dbReference type="Proteomes" id="UP000242592"/>
    </source>
</evidence>
<dbReference type="InterPro" id="IPR008323">
    <property type="entry name" value="UCP033563"/>
</dbReference>
<dbReference type="STRING" id="1123380.SAMN02745199_1120"/>
<dbReference type="RefSeq" id="WP_073073082.1">
    <property type="nucleotide sequence ID" value="NZ_FQXN01000004.1"/>
</dbReference>
<dbReference type="AlphaFoldDB" id="A0A1M5T229"/>
<proteinExistence type="predicted"/>
<evidence type="ECO:0000313" key="1">
    <source>
        <dbReference type="EMBL" id="SHH44670.1"/>
    </source>
</evidence>
<dbReference type="Proteomes" id="UP000242592">
    <property type="component" value="Unassembled WGS sequence"/>
</dbReference>
<dbReference type="PIRSF" id="PIRSF033563">
    <property type="entry name" value="UCP033563"/>
    <property type="match status" value="1"/>
</dbReference>
<keyword evidence="2" id="KW-1185">Reference proteome</keyword>
<name>A0A1M5T229_9BACT</name>
<reference evidence="2" key="1">
    <citation type="submission" date="2016-11" db="EMBL/GenBank/DDBJ databases">
        <authorList>
            <person name="Varghese N."/>
            <person name="Submissions S."/>
        </authorList>
    </citation>
    <scope>NUCLEOTIDE SEQUENCE [LARGE SCALE GENOMIC DNA]</scope>
    <source>
        <strain evidence="2">DSM 15807</strain>
    </source>
</reference>
<dbReference type="PANTHER" id="PTHR36454">
    <property type="entry name" value="LMO2823 PROTEIN"/>
    <property type="match status" value="1"/>
</dbReference>
<dbReference type="Pfam" id="PF06245">
    <property type="entry name" value="DUF1015"/>
    <property type="match status" value="1"/>
</dbReference>
<dbReference type="EMBL" id="FQXN01000004">
    <property type="protein sequence ID" value="SHH44670.1"/>
    <property type="molecule type" value="Genomic_DNA"/>
</dbReference>
<protein>
    <submittedName>
        <fullName evidence="1">Uncharacterized conserved protein, DUF1015 family</fullName>
    </submittedName>
</protein>
<dbReference type="PANTHER" id="PTHR36454:SF1">
    <property type="entry name" value="DUF1015 DOMAIN-CONTAINING PROTEIN"/>
    <property type="match status" value="1"/>
</dbReference>